<name>A0A6J4U151_9ACTN</name>
<sequence>MSETMVQRPPDAERRASPNAPGARIPPGLDLIPHRTLVEHTVDAWLPLRPGDRARVSPGDAVTLGAPLAERLRLPKIVEVPARFGGRPGERWARTVASGASSNRRDPHPAGELLFESNGRWRIVAAEHHDIIESPLAGIVREVRPGIGLSIRAAGAALGGVLALGDPTHGRLEIATDADGELRPRSLDVGSAGAILVVGARIDAEALTRARAMGIRGIIVATLPGKDRRDFLASEGRQRAGLHRLPPFGVVVLHGSQRRPIASAAMGLLQRLAGKEVAILGGPPSVVFDPAGVVLEPDPPGTVHVRSGPLAGRTGRWAGLAGPRRFPGGLHLEAGFVRFGDEWPVPIPLADLERLV</sequence>
<feature type="region of interest" description="Disordered" evidence="1">
    <location>
        <begin position="1"/>
        <end position="29"/>
    </location>
</feature>
<dbReference type="EMBL" id="CADCWC010000239">
    <property type="protein sequence ID" value="CAA9538035.1"/>
    <property type="molecule type" value="Genomic_DNA"/>
</dbReference>
<gene>
    <name evidence="2" type="ORF">AVDCRST_MAG79-1572</name>
</gene>
<evidence type="ECO:0000256" key="1">
    <source>
        <dbReference type="SAM" id="MobiDB-lite"/>
    </source>
</evidence>
<evidence type="ECO:0000313" key="2">
    <source>
        <dbReference type="EMBL" id="CAA9538035.1"/>
    </source>
</evidence>
<proteinExistence type="predicted"/>
<organism evidence="2">
    <name type="scientific">uncultured Thermoleophilia bacterium</name>
    <dbReference type="NCBI Taxonomy" id="1497501"/>
    <lineage>
        <taxon>Bacteria</taxon>
        <taxon>Bacillati</taxon>
        <taxon>Actinomycetota</taxon>
        <taxon>Thermoleophilia</taxon>
        <taxon>environmental samples</taxon>
    </lineage>
</organism>
<protein>
    <submittedName>
        <fullName evidence="2">Uncharacterized protein</fullName>
    </submittedName>
</protein>
<reference evidence="2" key="1">
    <citation type="submission" date="2020-02" db="EMBL/GenBank/DDBJ databases">
        <authorList>
            <person name="Meier V. D."/>
        </authorList>
    </citation>
    <scope>NUCLEOTIDE SEQUENCE</scope>
    <source>
        <strain evidence="2">AVDCRST_MAG79</strain>
    </source>
</reference>
<dbReference type="AlphaFoldDB" id="A0A6J4U151"/>
<accession>A0A6J4U151</accession>